<gene>
    <name evidence="1" type="ORF">GN958_ATG20498</name>
</gene>
<organism evidence="1 2">
    <name type="scientific">Phytophthora infestans</name>
    <name type="common">Potato late blight agent</name>
    <name type="synonym">Botrytis infestans</name>
    <dbReference type="NCBI Taxonomy" id="4787"/>
    <lineage>
        <taxon>Eukaryota</taxon>
        <taxon>Sar</taxon>
        <taxon>Stramenopiles</taxon>
        <taxon>Oomycota</taxon>
        <taxon>Peronosporomycetes</taxon>
        <taxon>Peronosporales</taxon>
        <taxon>Peronosporaceae</taxon>
        <taxon>Phytophthora</taxon>
    </lineage>
</organism>
<proteinExistence type="predicted"/>
<protein>
    <submittedName>
        <fullName evidence="1">Uncharacterized protein</fullName>
    </submittedName>
</protein>
<dbReference type="EMBL" id="JAACNO010002860">
    <property type="protein sequence ID" value="KAF4130306.1"/>
    <property type="molecule type" value="Genomic_DNA"/>
</dbReference>
<dbReference type="AlphaFoldDB" id="A0A8S9TMZ8"/>
<evidence type="ECO:0000313" key="1">
    <source>
        <dbReference type="EMBL" id="KAF4130306.1"/>
    </source>
</evidence>
<name>A0A8S9TMZ8_PHYIN</name>
<sequence length="97" mass="10614">MKFLCARALETDERGRGDAVAVTDAMRRPFSTGNQAIQKSHRTVWFGAESRQPVCQADVRSLAEVVKGFDSKPPGGVGEWVQVPRADVVRVRLSSGE</sequence>
<reference evidence="1" key="1">
    <citation type="submission" date="2020-03" db="EMBL/GenBank/DDBJ databases">
        <title>Hybrid Assembly of Korean Phytophthora infestans isolates.</title>
        <authorList>
            <person name="Prokchorchik M."/>
            <person name="Lee Y."/>
            <person name="Seo J."/>
            <person name="Cho J.-H."/>
            <person name="Park Y.-E."/>
            <person name="Jang D.-C."/>
            <person name="Im J.-S."/>
            <person name="Choi J.-G."/>
            <person name="Park H.-J."/>
            <person name="Lee G.-B."/>
            <person name="Lee Y.-G."/>
            <person name="Hong S.-Y."/>
            <person name="Cho K."/>
            <person name="Sohn K.H."/>
        </authorList>
    </citation>
    <scope>NUCLEOTIDE SEQUENCE</scope>
    <source>
        <strain evidence="1">KR_2_A2</strain>
    </source>
</reference>
<accession>A0A8S9TMZ8</accession>
<dbReference type="Proteomes" id="UP000704712">
    <property type="component" value="Unassembled WGS sequence"/>
</dbReference>
<evidence type="ECO:0000313" key="2">
    <source>
        <dbReference type="Proteomes" id="UP000704712"/>
    </source>
</evidence>
<comment type="caution">
    <text evidence="1">The sequence shown here is derived from an EMBL/GenBank/DDBJ whole genome shotgun (WGS) entry which is preliminary data.</text>
</comment>